<dbReference type="Gramene" id="PNT71813">
    <property type="protein sequence ID" value="PNT71813"/>
    <property type="gene ID" value="BRADI_2g35743v3"/>
</dbReference>
<sequence length="197" mass="21458">MELRTRGTLTAAVDRRWRSPATAGKWAWRAEAGPRRAWWEAGQRRASEGRRQRRQPPRRVPPTACADRGDRGGGGRAASRTEEGRGVDEASAAAGWRGRGWPRGWEAAAAAEKGRRSRRPGASGEPGRGGIEEGRGVEEASAAAGCWGRGGPRGWEAAAAEAKGRRSRRWRLYGRGEKKKNGRGWAERFYAGGISTQ</sequence>
<evidence type="ECO:0000313" key="3">
    <source>
        <dbReference type="EnsemblPlants" id="PNT71813"/>
    </source>
</evidence>
<dbReference type="InParanoid" id="A0A2K2DC15"/>
<evidence type="ECO:0000313" key="2">
    <source>
        <dbReference type="EMBL" id="PNT71813.1"/>
    </source>
</evidence>
<keyword evidence="4" id="KW-1185">Reference proteome</keyword>
<accession>A0A2K2DC15</accession>
<organism evidence="2">
    <name type="scientific">Brachypodium distachyon</name>
    <name type="common">Purple false brome</name>
    <name type="synonym">Trachynia distachya</name>
    <dbReference type="NCBI Taxonomy" id="15368"/>
    <lineage>
        <taxon>Eukaryota</taxon>
        <taxon>Viridiplantae</taxon>
        <taxon>Streptophyta</taxon>
        <taxon>Embryophyta</taxon>
        <taxon>Tracheophyta</taxon>
        <taxon>Spermatophyta</taxon>
        <taxon>Magnoliopsida</taxon>
        <taxon>Liliopsida</taxon>
        <taxon>Poales</taxon>
        <taxon>Poaceae</taxon>
        <taxon>BOP clade</taxon>
        <taxon>Pooideae</taxon>
        <taxon>Stipodae</taxon>
        <taxon>Brachypodieae</taxon>
        <taxon>Brachypodium</taxon>
    </lineage>
</organism>
<reference evidence="3" key="3">
    <citation type="submission" date="2018-08" db="UniProtKB">
        <authorList>
            <consortium name="EnsemblPlants"/>
        </authorList>
    </citation>
    <scope>IDENTIFICATION</scope>
    <source>
        <strain evidence="3">cv. Bd21</strain>
    </source>
</reference>
<feature type="compositionally biased region" description="Basic and acidic residues" evidence="1">
    <location>
        <begin position="32"/>
        <end position="50"/>
    </location>
</feature>
<gene>
    <name evidence="2" type="ORF">BRADI_2g35743v3</name>
</gene>
<reference evidence="2" key="2">
    <citation type="submission" date="2017-06" db="EMBL/GenBank/DDBJ databases">
        <title>WGS assembly of Brachypodium distachyon.</title>
        <authorList>
            <consortium name="The International Brachypodium Initiative"/>
            <person name="Lucas S."/>
            <person name="Harmon-Smith M."/>
            <person name="Lail K."/>
            <person name="Tice H."/>
            <person name="Grimwood J."/>
            <person name="Bruce D."/>
            <person name="Barry K."/>
            <person name="Shu S."/>
            <person name="Lindquist E."/>
            <person name="Wang M."/>
            <person name="Pitluck S."/>
            <person name="Vogel J.P."/>
            <person name="Garvin D.F."/>
            <person name="Mockler T.C."/>
            <person name="Schmutz J."/>
            <person name="Rokhsar D."/>
            <person name="Bevan M.W."/>
        </authorList>
    </citation>
    <scope>NUCLEOTIDE SEQUENCE</scope>
    <source>
        <strain evidence="2">Bd21</strain>
    </source>
</reference>
<dbReference type="EMBL" id="CM000881">
    <property type="protein sequence ID" value="PNT71813.1"/>
    <property type="molecule type" value="Genomic_DNA"/>
</dbReference>
<dbReference type="AlphaFoldDB" id="A0A2K2DC15"/>
<dbReference type="EnsemblPlants" id="PNT71813">
    <property type="protein sequence ID" value="PNT71813"/>
    <property type="gene ID" value="BRADI_2g35743v3"/>
</dbReference>
<proteinExistence type="predicted"/>
<feature type="compositionally biased region" description="Low complexity" evidence="1">
    <location>
        <begin position="102"/>
        <end position="111"/>
    </location>
</feature>
<dbReference type="Proteomes" id="UP000008810">
    <property type="component" value="Chromosome 2"/>
</dbReference>
<name>A0A2K2DC15_BRADI</name>
<reference evidence="2 3" key="1">
    <citation type="journal article" date="2010" name="Nature">
        <title>Genome sequencing and analysis of the model grass Brachypodium distachyon.</title>
        <authorList>
            <consortium name="International Brachypodium Initiative"/>
        </authorList>
    </citation>
    <scope>NUCLEOTIDE SEQUENCE [LARGE SCALE GENOMIC DNA]</scope>
    <source>
        <strain evidence="2 3">Bd21</strain>
    </source>
</reference>
<feature type="compositionally biased region" description="Basic and acidic residues" evidence="1">
    <location>
        <begin position="67"/>
        <end position="88"/>
    </location>
</feature>
<evidence type="ECO:0000313" key="4">
    <source>
        <dbReference type="Proteomes" id="UP000008810"/>
    </source>
</evidence>
<evidence type="ECO:0000256" key="1">
    <source>
        <dbReference type="SAM" id="MobiDB-lite"/>
    </source>
</evidence>
<feature type="region of interest" description="Disordered" evidence="1">
    <location>
        <begin position="1"/>
        <end position="161"/>
    </location>
</feature>
<protein>
    <submittedName>
        <fullName evidence="2 3">Uncharacterized protein</fullName>
    </submittedName>
</protein>